<feature type="transmembrane region" description="Helical" evidence="1">
    <location>
        <begin position="125"/>
        <end position="142"/>
    </location>
</feature>
<proteinExistence type="predicted"/>
<dbReference type="RefSeq" id="WP_204917977.1">
    <property type="nucleotide sequence ID" value="NZ_BAAAQP010000001.1"/>
</dbReference>
<dbReference type="Pfam" id="PF06182">
    <property type="entry name" value="ABC2_membrane_6"/>
    <property type="match status" value="1"/>
</dbReference>
<dbReference type="EMBL" id="JAFBCF010000001">
    <property type="protein sequence ID" value="MBM7799311.1"/>
    <property type="molecule type" value="Genomic_DNA"/>
</dbReference>
<comment type="caution">
    <text evidence="2">The sequence shown here is derived from an EMBL/GenBank/DDBJ whole genome shotgun (WGS) entry which is preliminary data.</text>
</comment>
<reference evidence="2 3" key="1">
    <citation type="submission" date="2021-01" db="EMBL/GenBank/DDBJ databases">
        <title>Sequencing the genomes of 1000 actinobacteria strains.</title>
        <authorList>
            <person name="Klenk H.-P."/>
        </authorList>
    </citation>
    <scope>NUCLEOTIDE SEQUENCE [LARGE SCALE GENOMIC DNA]</scope>
    <source>
        <strain evidence="2 3">DSM 18662</strain>
    </source>
</reference>
<accession>A0ABS2RJY2</accession>
<feature type="transmembrane region" description="Helical" evidence="1">
    <location>
        <begin position="162"/>
        <end position="180"/>
    </location>
</feature>
<feature type="transmembrane region" description="Helical" evidence="1">
    <location>
        <begin position="32"/>
        <end position="53"/>
    </location>
</feature>
<evidence type="ECO:0000256" key="1">
    <source>
        <dbReference type="SAM" id="Phobius"/>
    </source>
</evidence>
<gene>
    <name evidence="2" type="ORF">JOE57_002232</name>
</gene>
<keyword evidence="1" id="KW-1133">Transmembrane helix</keyword>
<feature type="transmembrane region" description="Helical" evidence="1">
    <location>
        <begin position="65"/>
        <end position="86"/>
    </location>
</feature>
<dbReference type="PANTHER" id="PTHR36833">
    <property type="entry name" value="SLR0610 PROTEIN-RELATED"/>
    <property type="match status" value="1"/>
</dbReference>
<name>A0ABS2RJY2_9ACTN</name>
<feature type="transmembrane region" description="Helical" evidence="1">
    <location>
        <begin position="210"/>
        <end position="229"/>
    </location>
</feature>
<dbReference type="PANTHER" id="PTHR36833:SF1">
    <property type="entry name" value="INTEGRAL MEMBRANE TRANSPORT PROTEIN"/>
    <property type="match status" value="1"/>
</dbReference>
<evidence type="ECO:0000313" key="3">
    <source>
        <dbReference type="Proteomes" id="UP000704762"/>
    </source>
</evidence>
<organism evidence="2 3">
    <name type="scientific">Microlunatus panaciterrae</name>
    <dbReference type="NCBI Taxonomy" id="400768"/>
    <lineage>
        <taxon>Bacteria</taxon>
        <taxon>Bacillati</taxon>
        <taxon>Actinomycetota</taxon>
        <taxon>Actinomycetes</taxon>
        <taxon>Propionibacteriales</taxon>
        <taxon>Propionibacteriaceae</taxon>
        <taxon>Microlunatus</taxon>
    </lineage>
</organism>
<dbReference type="Proteomes" id="UP000704762">
    <property type="component" value="Unassembled WGS sequence"/>
</dbReference>
<protein>
    <submittedName>
        <fullName evidence="2">ABC-2 type transport system permease protein</fullName>
    </submittedName>
</protein>
<keyword evidence="3" id="KW-1185">Reference proteome</keyword>
<sequence length="273" mass="29621">MAEPYARLSGRRTYLTLIGSRIRSQLTYRSSFFVNLVNSFFLGLLEFTEIYILLHNAPTLGGLTFLQAALVFGLANLGFALADLVFGQVDSIPRYLREGTLEAFLVRPLPLLAQMITADFQLRRAGRAVFALLVLIIVLVRMDLDLTAATTSLLLATPVVGAAIYGALFVLAGGIQFWIIDGTEFTNAFVYGGAYAGQLPGSVLMLPIRVLFTFVVPATITGYVPALLIMGLPGPPWLPAWLGWFAPVFAVSIWTLAGLAWRLGIRKYTGAGG</sequence>
<feature type="transmembrane region" description="Helical" evidence="1">
    <location>
        <begin position="241"/>
        <end position="261"/>
    </location>
</feature>
<dbReference type="InterPro" id="IPR010390">
    <property type="entry name" value="ABC-2_transporter-like"/>
</dbReference>
<keyword evidence="1" id="KW-0812">Transmembrane</keyword>
<evidence type="ECO:0000313" key="2">
    <source>
        <dbReference type="EMBL" id="MBM7799311.1"/>
    </source>
</evidence>
<keyword evidence="1" id="KW-0472">Membrane</keyword>